<dbReference type="AlphaFoldDB" id="A0A9D4PT83"/>
<accession>A0A9D4PT83</accession>
<evidence type="ECO:0000313" key="2">
    <source>
        <dbReference type="Proteomes" id="UP000821837"/>
    </source>
</evidence>
<name>A0A9D4PT83_RHISA</name>
<gene>
    <name evidence="1" type="ORF">HPB52_023864</name>
</gene>
<proteinExistence type="predicted"/>
<reference evidence="1" key="2">
    <citation type="submission" date="2021-09" db="EMBL/GenBank/DDBJ databases">
        <authorList>
            <person name="Jia N."/>
            <person name="Wang J."/>
            <person name="Shi W."/>
            <person name="Du L."/>
            <person name="Sun Y."/>
            <person name="Zhan W."/>
            <person name="Jiang J."/>
            <person name="Wang Q."/>
            <person name="Zhang B."/>
            <person name="Ji P."/>
            <person name="Sakyi L.B."/>
            <person name="Cui X."/>
            <person name="Yuan T."/>
            <person name="Jiang B."/>
            <person name="Yang W."/>
            <person name="Lam T.T.-Y."/>
            <person name="Chang Q."/>
            <person name="Ding S."/>
            <person name="Wang X."/>
            <person name="Zhu J."/>
            <person name="Ruan X."/>
            <person name="Zhao L."/>
            <person name="Wei J."/>
            <person name="Que T."/>
            <person name="Du C."/>
            <person name="Cheng J."/>
            <person name="Dai P."/>
            <person name="Han X."/>
            <person name="Huang E."/>
            <person name="Gao Y."/>
            <person name="Liu J."/>
            <person name="Shao H."/>
            <person name="Ye R."/>
            <person name="Li L."/>
            <person name="Wei W."/>
            <person name="Wang X."/>
            <person name="Wang C."/>
            <person name="Huo Q."/>
            <person name="Li W."/>
            <person name="Guo W."/>
            <person name="Chen H."/>
            <person name="Chen S."/>
            <person name="Zhou L."/>
            <person name="Zhou L."/>
            <person name="Ni X."/>
            <person name="Tian J."/>
            <person name="Zhou Y."/>
            <person name="Sheng Y."/>
            <person name="Liu T."/>
            <person name="Pan Y."/>
            <person name="Xia L."/>
            <person name="Li J."/>
            <person name="Zhao F."/>
            <person name="Cao W."/>
        </authorList>
    </citation>
    <scope>NUCLEOTIDE SEQUENCE</scope>
    <source>
        <strain evidence="1">Rsan-2018</strain>
        <tissue evidence="1">Larvae</tissue>
    </source>
</reference>
<organism evidence="1 2">
    <name type="scientific">Rhipicephalus sanguineus</name>
    <name type="common">Brown dog tick</name>
    <name type="synonym">Ixodes sanguineus</name>
    <dbReference type="NCBI Taxonomy" id="34632"/>
    <lineage>
        <taxon>Eukaryota</taxon>
        <taxon>Metazoa</taxon>
        <taxon>Ecdysozoa</taxon>
        <taxon>Arthropoda</taxon>
        <taxon>Chelicerata</taxon>
        <taxon>Arachnida</taxon>
        <taxon>Acari</taxon>
        <taxon>Parasitiformes</taxon>
        <taxon>Ixodida</taxon>
        <taxon>Ixodoidea</taxon>
        <taxon>Ixodidae</taxon>
        <taxon>Rhipicephalinae</taxon>
        <taxon>Rhipicephalus</taxon>
        <taxon>Rhipicephalus</taxon>
    </lineage>
</organism>
<comment type="caution">
    <text evidence="1">The sequence shown here is derived from an EMBL/GenBank/DDBJ whole genome shotgun (WGS) entry which is preliminary data.</text>
</comment>
<reference evidence="1" key="1">
    <citation type="journal article" date="2020" name="Cell">
        <title>Large-Scale Comparative Analyses of Tick Genomes Elucidate Their Genetic Diversity and Vector Capacities.</title>
        <authorList>
            <consortium name="Tick Genome and Microbiome Consortium (TIGMIC)"/>
            <person name="Jia N."/>
            <person name="Wang J."/>
            <person name="Shi W."/>
            <person name="Du L."/>
            <person name="Sun Y."/>
            <person name="Zhan W."/>
            <person name="Jiang J.F."/>
            <person name="Wang Q."/>
            <person name="Zhang B."/>
            <person name="Ji P."/>
            <person name="Bell-Sakyi L."/>
            <person name="Cui X.M."/>
            <person name="Yuan T.T."/>
            <person name="Jiang B.G."/>
            <person name="Yang W.F."/>
            <person name="Lam T.T."/>
            <person name="Chang Q.C."/>
            <person name="Ding S.J."/>
            <person name="Wang X.J."/>
            <person name="Zhu J.G."/>
            <person name="Ruan X.D."/>
            <person name="Zhao L."/>
            <person name="Wei J.T."/>
            <person name="Ye R.Z."/>
            <person name="Que T.C."/>
            <person name="Du C.H."/>
            <person name="Zhou Y.H."/>
            <person name="Cheng J.X."/>
            <person name="Dai P.F."/>
            <person name="Guo W.B."/>
            <person name="Han X.H."/>
            <person name="Huang E.J."/>
            <person name="Li L.F."/>
            <person name="Wei W."/>
            <person name="Gao Y.C."/>
            <person name="Liu J.Z."/>
            <person name="Shao H.Z."/>
            <person name="Wang X."/>
            <person name="Wang C.C."/>
            <person name="Yang T.C."/>
            <person name="Huo Q.B."/>
            <person name="Li W."/>
            <person name="Chen H.Y."/>
            <person name="Chen S.E."/>
            <person name="Zhou L.G."/>
            <person name="Ni X.B."/>
            <person name="Tian J.H."/>
            <person name="Sheng Y."/>
            <person name="Liu T."/>
            <person name="Pan Y.S."/>
            <person name="Xia L.Y."/>
            <person name="Li J."/>
            <person name="Zhao F."/>
            <person name="Cao W.C."/>
        </authorList>
    </citation>
    <scope>NUCLEOTIDE SEQUENCE</scope>
    <source>
        <strain evidence="1">Rsan-2018</strain>
    </source>
</reference>
<dbReference type="EMBL" id="JABSTV010001251">
    <property type="protein sequence ID" value="KAH7952529.1"/>
    <property type="molecule type" value="Genomic_DNA"/>
</dbReference>
<protein>
    <submittedName>
        <fullName evidence="1">Uncharacterized protein</fullName>
    </submittedName>
</protein>
<keyword evidence="2" id="KW-1185">Reference proteome</keyword>
<evidence type="ECO:0000313" key="1">
    <source>
        <dbReference type="EMBL" id="KAH7952529.1"/>
    </source>
</evidence>
<dbReference type="Proteomes" id="UP000821837">
    <property type="component" value="Chromosome 5"/>
</dbReference>
<sequence length="100" mass="11676">MKKLRDSGGQWISDLSSVPQVTSDVIDNHFGESHRQLIKGWMFKEERYVRRIECTTQRQPTGLDLVVLHESGVLQARNNEWQKVVYLEPLVNHNAISRFK</sequence>